<proteinExistence type="inferred from homology"/>
<evidence type="ECO:0000256" key="1">
    <source>
        <dbReference type="ARBA" id="ARBA00001947"/>
    </source>
</evidence>
<evidence type="ECO:0000259" key="4">
    <source>
        <dbReference type="PROSITE" id="PS52035"/>
    </source>
</evidence>
<dbReference type="PANTHER" id="PTHR12756">
    <property type="entry name" value="CYTOSOLIC CARBOXYPEPTIDASE"/>
    <property type="match status" value="1"/>
</dbReference>
<evidence type="ECO:0000256" key="2">
    <source>
        <dbReference type="ARBA" id="ARBA00005988"/>
    </source>
</evidence>
<accession>A0AAW1RFU0</accession>
<dbReference type="CDD" id="cd06234">
    <property type="entry name" value="M14_PaCCP-like"/>
    <property type="match status" value="1"/>
</dbReference>
<evidence type="ECO:0000313" key="6">
    <source>
        <dbReference type="Proteomes" id="UP001445335"/>
    </source>
</evidence>
<dbReference type="InterPro" id="IPR040626">
    <property type="entry name" value="Pepdidase_M14_N"/>
</dbReference>
<dbReference type="EMBL" id="JALJOU010000040">
    <property type="protein sequence ID" value="KAK9832651.1"/>
    <property type="molecule type" value="Genomic_DNA"/>
</dbReference>
<dbReference type="InterPro" id="IPR050821">
    <property type="entry name" value="Cytosolic_carboxypeptidase"/>
</dbReference>
<reference evidence="5 6" key="1">
    <citation type="journal article" date="2024" name="Nat. Commun.">
        <title>Phylogenomics reveals the evolutionary origins of lichenization in chlorophyte algae.</title>
        <authorList>
            <person name="Puginier C."/>
            <person name="Libourel C."/>
            <person name="Otte J."/>
            <person name="Skaloud P."/>
            <person name="Haon M."/>
            <person name="Grisel S."/>
            <person name="Petersen M."/>
            <person name="Berrin J.G."/>
            <person name="Delaux P.M."/>
            <person name="Dal Grande F."/>
            <person name="Keller J."/>
        </authorList>
    </citation>
    <scope>NUCLEOTIDE SEQUENCE [LARGE SCALE GENOMIC DNA]</scope>
    <source>
        <strain evidence="5 6">SAG 245.80</strain>
    </source>
</reference>
<feature type="active site" description="Proton donor/acceptor" evidence="3">
    <location>
        <position position="351"/>
    </location>
</feature>
<keyword evidence="6" id="KW-1185">Reference proteome</keyword>
<dbReference type="GO" id="GO:0006508">
    <property type="term" value="P:proteolysis"/>
    <property type="evidence" value="ECO:0007669"/>
    <property type="project" value="InterPro"/>
</dbReference>
<dbReference type="PROSITE" id="PS52035">
    <property type="entry name" value="PEPTIDASE_M14"/>
    <property type="match status" value="1"/>
</dbReference>
<protein>
    <recommendedName>
        <fullName evidence="4">Peptidase M14 domain-containing protein</fullName>
    </recommendedName>
</protein>
<dbReference type="AlphaFoldDB" id="A0AAW1RFU0"/>
<feature type="domain" description="Peptidase M14" evidence="4">
    <location>
        <begin position="126"/>
        <end position="379"/>
    </location>
</feature>
<dbReference type="Gene3D" id="2.60.40.3120">
    <property type="match status" value="1"/>
</dbReference>
<dbReference type="GO" id="GO:0004181">
    <property type="term" value="F:metallocarboxypeptidase activity"/>
    <property type="evidence" value="ECO:0007669"/>
    <property type="project" value="InterPro"/>
</dbReference>
<evidence type="ECO:0000313" key="5">
    <source>
        <dbReference type="EMBL" id="KAK9832651.1"/>
    </source>
</evidence>
<dbReference type="SUPFAM" id="SSF53187">
    <property type="entry name" value="Zn-dependent exopeptidases"/>
    <property type="match status" value="1"/>
</dbReference>
<dbReference type="Proteomes" id="UP001445335">
    <property type="component" value="Unassembled WGS sequence"/>
</dbReference>
<dbReference type="PANTHER" id="PTHR12756:SF11">
    <property type="entry name" value="CYTOSOLIC CARBOXYPEPTIDASE 1"/>
    <property type="match status" value="1"/>
</dbReference>
<dbReference type="Gene3D" id="3.40.630.10">
    <property type="entry name" value="Zn peptidases"/>
    <property type="match status" value="1"/>
</dbReference>
<dbReference type="InterPro" id="IPR000834">
    <property type="entry name" value="Peptidase_M14"/>
</dbReference>
<dbReference type="GO" id="GO:0008270">
    <property type="term" value="F:zinc ion binding"/>
    <property type="evidence" value="ECO:0007669"/>
    <property type="project" value="InterPro"/>
</dbReference>
<sequence>MEPVSAPTRLCVNACFDSGNIVCKSAADPNIVQLEIRPDPFCKHDNTSHFQWFHFRITGARNVPLTLKLVNAGKASFPVAWTGYKACASYDTETFFRVPTSWDPKAGVITIKHTPEQDATWFAYFTPYTLPRHQALIAATQLKPQVRLEAIGPSLDGRDVDLLHIGNAGPNRRQVWIVARQHPGEAMAEWFMEGLLECMTNEHNAFAVRLLQHAQFHVVPNMNPDGSYRGHLRTNASGANLNREWKTPTLERSPEVFHVMRRMDELGCDLFLDIHGDEEIAANFLAGSEGVPSYNEPMAALAKTFLRGFERATPDFQAKLGYEVDKPGEADMTIASNAVAERFKCLSFTLEMPFKDTQDCQDSVHGWNPERAKNFGASILAPIYECLPDLLKPREGASAASAANGTAKATKRQKR</sequence>
<comment type="similarity">
    <text evidence="2 3">Belongs to the peptidase M14 family.</text>
</comment>
<comment type="cofactor">
    <cofactor evidence="1">
        <name>Zn(2+)</name>
        <dbReference type="ChEBI" id="CHEBI:29105"/>
    </cofactor>
</comment>
<gene>
    <name evidence="5" type="ORF">WJX81_007531</name>
</gene>
<dbReference type="Pfam" id="PF18027">
    <property type="entry name" value="Pepdidase_M14_N"/>
    <property type="match status" value="1"/>
</dbReference>
<evidence type="ECO:0000256" key="3">
    <source>
        <dbReference type="PROSITE-ProRule" id="PRU01379"/>
    </source>
</evidence>
<name>A0AAW1RFU0_9CHLO</name>
<comment type="caution">
    <text evidence="5">The sequence shown here is derived from an EMBL/GenBank/DDBJ whole genome shotgun (WGS) entry which is preliminary data.</text>
</comment>
<organism evidence="5 6">
    <name type="scientific">Elliptochloris bilobata</name>
    <dbReference type="NCBI Taxonomy" id="381761"/>
    <lineage>
        <taxon>Eukaryota</taxon>
        <taxon>Viridiplantae</taxon>
        <taxon>Chlorophyta</taxon>
        <taxon>core chlorophytes</taxon>
        <taxon>Trebouxiophyceae</taxon>
        <taxon>Trebouxiophyceae incertae sedis</taxon>
        <taxon>Elliptochloris clade</taxon>
        <taxon>Elliptochloris</taxon>
    </lineage>
</organism>
<dbReference type="Pfam" id="PF00246">
    <property type="entry name" value="Peptidase_M14"/>
    <property type="match status" value="1"/>
</dbReference>